<feature type="transmembrane region" description="Helical" evidence="2">
    <location>
        <begin position="172"/>
        <end position="196"/>
    </location>
</feature>
<evidence type="ECO:0000256" key="2">
    <source>
        <dbReference type="SAM" id="Phobius"/>
    </source>
</evidence>
<dbReference type="Proteomes" id="UP001596432">
    <property type="component" value="Unassembled WGS sequence"/>
</dbReference>
<dbReference type="EMBL" id="JBHTAS010000001">
    <property type="protein sequence ID" value="MFC7138420.1"/>
    <property type="molecule type" value="Genomic_DNA"/>
</dbReference>
<keyword evidence="2" id="KW-1133">Transmembrane helix</keyword>
<reference evidence="3 4" key="1">
    <citation type="journal article" date="2019" name="Int. J. Syst. Evol. Microbiol.">
        <title>The Global Catalogue of Microorganisms (GCM) 10K type strain sequencing project: providing services to taxonomists for standard genome sequencing and annotation.</title>
        <authorList>
            <consortium name="The Broad Institute Genomics Platform"/>
            <consortium name="The Broad Institute Genome Sequencing Center for Infectious Disease"/>
            <person name="Wu L."/>
            <person name="Ma J."/>
        </authorList>
    </citation>
    <scope>NUCLEOTIDE SEQUENCE [LARGE SCALE GENOMIC DNA]</scope>
    <source>
        <strain evidence="3 4">XZYJT29</strain>
    </source>
</reference>
<comment type="caution">
    <text evidence="3">The sequence shown here is derived from an EMBL/GenBank/DDBJ whole genome shotgun (WGS) entry which is preliminary data.</text>
</comment>
<feature type="transmembrane region" description="Helical" evidence="2">
    <location>
        <begin position="86"/>
        <end position="105"/>
    </location>
</feature>
<evidence type="ECO:0000256" key="1">
    <source>
        <dbReference type="SAM" id="MobiDB-lite"/>
    </source>
</evidence>
<feature type="transmembrane region" description="Helical" evidence="2">
    <location>
        <begin position="6"/>
        <end position="33"/>
    </location>
</feature>
<sequence>MLPIGAILLWLASSPSLTVAVLLVAVAGIWLAVRSVRSRFGTDDAGTRAEAGGQPATVTARSQTPAVRRSIGQRIADGEFFERGDVLAVTASVATVAAATAVVAADYRGSYAGSVKLAAAVLPFAAFSALGYLVTRRQRSAHRAVGVAAAAAGPWLFQFASTVEGGDLLSGLAAMLLLPLGYPVGAVVLFYVALWFSTR</sequence>
<feature type="transmembrane region" description="Helical" evidence="2">
    <location>
        <begin position="117"/>
        <end position="134"/>
    </location>
</feature>
<keyword evidence="4" id="KW-1185">Reference proteome</keyword>
<evidence type="ECO:0000313" key="3">
    <source>
        <dbReference type="EMBL" id="MFC7138420.1"/>
    </source>
</evidence>
<dbReference type="GeneID" id="78818657"/>
<keyword evidence="2" id="KW-0472">Membrane</keyword>
<feature type="transmembrane region" description="Helical" evidence="2">
    <location>
        <begin position="141"/>
        <end position="160"/>
    </location>
</feature>
<protein>
    <submittedName>
        <fullName evidence="3">Uncharacterized protein</fullName>
    </submittedName>
</protein>
<dbReference type="RefSeq" id="WP_274324047.1">
    <property type="nucleotide sequence ID" value="NZ_CP118158.1"/>
</dbReference>
<evidence type="ECO:0000313" key="4">
    <source>
        <dbReference type="Proteomes" id="UP001596432"/>
    </source>
</evidence>
<dbReference type="AlphaFoldDB" id="A0ABD5XTE5"/>
<proteinExistence type="predicted"/>
<accession>A0ABD5XTE5</accession>
<organism evidence="3 4">
    <name type="scientific">Halosimplex aquaticum</name>
    <dbReference type="NCBI Taxonomy" id="3026162"/>
    <lineage>
        <taxon>Archaea</taxon>
        <taxon>Methanobacteriati</taxon>
        <taxon>Methanobacteriota</taxon>
        <taxon>Stenosarchaea group</taxon>
        <taxon>Halobacteria</taxon>
        <taxon>Halobacteriales</taxon>
        <taxon>Haloarculaceae</taxon>
        <taxon>Halosimplex</taxon>
    </lineage>
</organism>
<name>A0ABD5XTE5_9EURY</name>
<feature type="region of interest" description="Disordered" evidence="1">
    <location>
        <begin position="43"/>
        <end position="63"/>
    </location>
</feature>
<keyword evidence="2" id="KW-0812">Transmembrane</keyword>
<gene>
    <name evidence="3" type="ORF">ACFQMA_01035</name>
</gene>